<dbReference type="GO" id="GO:0046872">
    <property type="term" value="F:metal ion binding"/>
    <property type="evidence" value="ECO:0007669"/>
    <property type="project" value="UniProtKB-UniRule"/>
</dbReference>
<feature type="binding site" evidence="13">
    <location>
        <position position="113"/>
    </location>
    <ligand>
        <name>Mg(2+)</name>
        <dbReference type="ChEBI" id="CHEBI:18420"/>
    </ligand>
</feature>
<evidence type="ECO:0000313" key="14">
    <source>
        <dbReference type="EMBL" id="QIB66591.1"/>
    </source>
</evidence>
<dbReference type="NCBIfam" id="TIGR01670">
    <property type="entry name" value="KdsC-phosphatas"/>
    <property type="match status" value="1"/>
</dbReference>
<dbReference type="Proteomes" id="UP000477680">
    <property type="component" value="Chromosome"/>
</dbReference>
<organism evidence="14 15">
    <name type="scientific">Kineobactrum salinum</name>
    <dbReference type="NCBI Taxonomy" id="2708301"/>
    <lineage>
        <taxon>Bacteria</taxon>
        <taxon>Pseudomonadati</taxon>
        <taxon>Pseudomonadota</taxon>
        <taxon>Gammaproteobacteria</taxon>
        <taxon>Cellvibrionales</taxon>
        <taxon>Halieaceae</taxon>
        <taxon>Kineobactrum</taxon>
    </lineage>
</organism>
<gene>
    <name evidence="14" type="ORF">G3T16_15500</name>
</gene>
<evidence type="ECO:0000256" key="4">
    <source>
        <dbReference type="ARBA" id="ARBA00011881"/>
    </source>
</evidence>
<feature type="binding site" evidence="13">
    <location>
        <position position="20"/>
    </location>
    <ligand>
        <name>Mg(2+)</name>
        <dbReference type="ChEBI" id="CHEBI:18420"/>
    </ligand>
</feature>
<comment type="subunit">
    <text evidence="4 12">Homotetramer.</text>
</comment>
<reference evidence="14 15" key="1">
    <citation type="submission" date="2020-02" db="EMBL/GenBank/DDBJ databases">
        <title>Genome sequencing for Kineobactrum sp. M2.</title>
        <authorList>
            <person name="Park S.-J."/>
        </authorList>
    </citation>
    <scope>NUCLEOTIDE SEQUENCE [LARGE SCALE GENOMIC DNA]</scope>
    <source>
        <strain evidence="14 15">M2</strain>
    </source>
</reference>
<dbReference type="PANTHER" id="PTHR21485:SF6">
    <property type="entry name" value="N-ACYLNEURAMINATE CYTIDYLYLTRANSFERASE-RELATED"/>
    <property type="match status" value="1"/>
</dbReference>
<dbReference type="RefSeq" id="WP_163496025.1">
    <property type="nucleotide sequence ID" value="NZ_CP048711.1"/>
</dbReference>
<dbReference type="FunFam" id="3.40.50.1000:FF:000029">
    <property type="entry name" value="3-deoxy-D-manno-octulosonate 8-phosphate phosphatase KdsC"/>
    <property type="match status" value="1"/>
</dbReference>
<dbReference type="Gene3D" id="3.40.50.1000">
    <property type="entry name" value="HAD superfamily/HAD-like"/>
    <property type="match status" value="1"/>
</dbReference>
<dbReference type="KEGG" id="kim:G3T16_15500"/>
<keyword evidence="9 12" id="KW-0460">Magnesium</keyword>
<evidence type="ECO:0000256" key="7">
    <source>
        <dbReference type="ARBA" id="ARBA00022723"/>
    </source>
</evidence>
<evidence type="ECO:0000256" key="8">
    <source>
        <dbReference type="ARBA" id="ARBA00022801"/>
    </source>
</evidence>
<dbReference type="EC" id="3.1.3.45" evidence="5 12"/>
<dbReference type="InterPro" id="IPR050793">
    <property type="entry name" value="CMP-NeuNAc_synthase"/>
</dbReference>
<comment type="cofactor">
    <cofactor evidence="2 12 13">
        <name>Mg(2+)</name>
        <dbReference type="ChEBI" id="CHEBI:18420"/>
    </cofactor>
</comment>
<dbReference type="SFLD" id="SFLDG01138">
    <property type="entry name" value="C1.6.2:_Deoxy-d-mannose-octulo"/>
    <property type="match status" value="1"/>
</dbReference>
<dbReference type="EMBL" id="CP048711">
    <property type="protein sequence ID" value="QIB66591.1"/>
    <property type="molecule type" value="Genomic_DNA"/>
</dbReference>
<evidence type="ECO:0000256" key="6">
    <source>
        <dbReference type="ARBA" id="ARBA00020092"/>
    </source>
</evidence>
<dbReference type="SUPFAM" id="SSF56784">
    <property type="entry name" value="HAD-like"/>
    <property type="match status" value="1"/>
</dbReference>
<evidence type="ECO:0000256" key="2">
    <source>
        <dbReference type="ARBA" id="ARBA00001946"/>
    </source>
</evidence>
<dbReference type="SFLD" id="SFLDS00003">
    <property type="entry name" value="Haloacid_Dehalogenase"/>
    <property type="match status" value="1"/>
</dbReference>
<feature type="binding site" evidence="13">
    <location>
        <position position="22"/>
    </location>
    <ligand>
        <name>substrate</name>
    </ligand>
</feature>
<dbReference type="AlphaFoldDB" id="A0A6C0U3C7"/>
<evidence type="ECO:0000256" key="11">
    <source>
        <dbReference type="ARBA" id="ARBA00031051"/>
    </source>
</evidence>
<keyword evidence="10 12" id="KW-0448">Lipopolysaccharide biosynthesis</keyword>
<dbReference type="InterPro" id="IPR023214">
    <property type="entry name" value="HAD_sf"/>
</dbReference>
<dbReference type="NCBIfam" id="TIGR01662">
    <property type="entry name" value="HAD-SF-IIIA"/>
    <property type="match status" value="1"/>
</dbReference>
<evidence type="ECO:0000256" key="13">
    <source>
        <dbReference type="PIRSR" id="PIRSR006118-2"/>
    </source>
</evidence>
<keyword evidence="8 12" id="KW-0378">Hydrolase</keyword>
<evidence type="ECO:0000256" key="9">
    <source>
        <dbReference type="ARBA" id="ARBA00022842"/>
    </source>
</evidence>
<dbReference type="GO" id="GO:0009103">
    <property type="term" value="P:lipopolysaccharide biosynthetic process"/>
    <property type="evidence" value="ECO:0007669"/>
    <property type="project" value="UniProtKB-UniRule"/>
</dbReference>
<comment type="similarity">
    <text evidence="3 12">Belongs to the KdsC family.</text>
</comment>
<evidence type="ECO:0000256" key="1">
    <source>
        <dbReference type="ARBA" id="ARBA00000898"/>
    </source>
</evidence>
<evidence type="ECO:0000313" key="15">
    <source>
        <dbReference type="Proteomes" id="UP000477680"/>
    </source>
</evidence>
<dbReference type="PANTHER" id="PTHR21485">
    <property type="entry name" value="HAD SUPERFAMILY MEMBERS CMAS AND KDSC"/>
    <property type="match status" value="1"/>
</dbReference>
<dbReference type="PIRSF" id="PIRSF006118">
    <property type="entry name" value="KDO8-P_Ptase"/>
    <property type="match status" value="1"/>
</dbReference>
<dbReference type="InterPro" id="IPR036412">
    <property type="entry name" value="HAD-like_sf"/>
</dbReference>
<name>A0A6C0U3C7_9GAMM</name>
<proteinExistence type="inferred from homology"/>
<comment type="function">
    <text evidence="12">Catalyzes the hydrolysis of 3-deoxy-D-manno-octulosonate 8-phosphate (KDO 8-P) to 3-deoxy-D-manno-octulosonate (KDO) and inorganic phosphate.</text>
</comment>
<evidence type="ECO:0000256" key="10">
    <source>
        <dbReference type="ARBA" id="ARBA00022985"/>
    </source>
</evidence>
<dbReference type="InterPro" id="IPR010023">
    <property type="entry name" value="KdsC_fam"/>
</dbReference>
<dbReference type="Pfam" id="PF00702">
    <property type="entry name" value="Hydrolase"/>
    <property type="match status" value="1"/>
</dbReference>
<comment type="catalytic activity">
    <reaction evidence="1 12">
        <text>3-deoxy-alpha-D-manno-2-octulosonate-8-phosphate + H2O = 3-deoxy-alpha-D-manno-oct-2-ulosonate + phosphate</text>
        <dbReference type="Rhea" id="RHEA:11500"/>
        <dbReference type="ChEBI" id="CHEBI:15377"/>
        <dbReference type="ChEBI" id="CHEBI:43474"/>
        <dbReference type="ChEBI" id="CHEBI:85985"/>
        <dbReference type="ChEBI" id="CHEBI:85986"/>
        <dbReference type="EC" id="3.1.3.45"/>
    </reaction>
</comment>
<accession>A0A6C0U3C7</accession>
<evidence type="ECO:0000256" key="5">
    <source>
        <dbReference type="ARBA" id="ARBA00013066"/>
    </source>
</evidence>
<evidence type="ECO:0000256" key="12">
    <source>
        <dbReference type="PIRNR" id="PIRNR006118"/>
    </source>
</evidence>
<keyword evidence="7 12" id="KW-0479">Metal-binding</keyword>
<protein>
    <recommendedName>
        <fullName evidence="6 12">3-deoxy-D-manno-octulosonate 8-phosphate phosphatase KdsC</fullName>
        <ecNumber evidence="5 12">3.1.3.45</ecNumber>
    </recommendedName>
    <alternativeName>
        <fullName evidence="11 12">KDO 8-P phosphatase</fullName>
    </alternativeName>
</protein>
<sequence>MNDTEAVILRGRGIRLLALDVDGVLTDGRVIYGSDGSELKAFNIKDGLGIKLLQQAGIGIALITGRQSSVVTRRATELGIDEVIQGREDKLAALRELCQRCALELQQCAYMGDDLPDLAAIQAAGLGMTVADAAAVVRARAHWCSAAAGGAGAVREACEWLLRVQGSWPQLEAGFQ</sequence>
<dbReference type="GO" id="GO:0008781">
    <property type="term" value="F:N-acylneuraminate cytidylyltransferase activity"/>
    <property type="evidence" value="ECO:0007669"/>
    <property type="project" value="TreeGrafter"/>
</dbReference>
<dbReference type="GO" id="GO:0019143">
    <property type="term" value="F:3-deoxy-manno-octulosonate-8-phosphatase activity"/>
    <property type="evidence" value="ECO:0007669"/>
    <property type="project" value="UniProtKB-UniRule"/>
</dbReference>
<evidence type="ECO:0000256" key="3">
    <source>
        <dbReference type="ARBA" id="ARBA00005893"/>
    </source>
</evidence>
<keyword evidence="15" id="KW-1185">Reference proteome</keyword>
<dbReference type="SFLD" id="SFLDG01136">
    <property type="entry name" value="C1.6:_Phosphoserine_Phosphatas"/>
    <property type="match status" value="1"/>
</dbReference>
<dbReference type="InterPro" id="IPR006549">
    <property type="entry name" value="HAD-SF_hydro_IIIA"/>
</dbReference>